<dbReference type="PANTHER" id="PTHR46696">
    <property type="entry name" value="P450, PUTATIVE (EUROFUNG)-RELATED"/>
    <property type="match status" value="1"/>
</dbReference>
<protein>
    <submittedName>
        <fullName evidence="4">Cytochrome P450</fullName>
    </submittedName>
</protein>
<dbReference type="InterPro" id="IPR002397">
    <property type="entry name" value="Cyt_P450_B"/>
</dbReference>
<keyword evidence="2" id="KW-0560">Oxidoreductase</keyword>
<name>A0A2U2MVN9_9GAMM</name>
<comment type="caution">
    <text evidence="4">The sequence shown here is derived from an EMBL/GenBank/DDBJ whole genome shotgun (WGS) entry which is preliminary data.</text>
</comment>
<keyword evidence="2" id="KW-0503">Monooxygenase</keyword>
<keyword evidence="2" id="KW-0408">Iron</keyword>
<evidence type="ECO:0000313" key="5">
    <source>
        <dbReference type="Proteomes" id="UP000245474"/>
    </source>
</evidence>
<dbReference type="InterPro" id="IPR001128">
    <property type="entry name" value="Cyt_P450"/>
</dbReference>
<gene>
    <name evidence="4" type="ORF">DEM34_19110</name>
</gene>
<dbReference type="GO" id="GO:0005506">
    <property type="term" value="F:iron ion binding"/>
    <property type="evidence" value="ECO:0007669"/>
    <property type="project" value="InterPro"/>
</dbReference>
<evidence type="ECO:0000313" key="4">
    <source>
        <dbReference type="EMBL" id="PWG60923.1"/>
    </source>
</evidence>
<dbReference type="Proteomes" id="UP000245474">
    <property type="component" value="Unassembled WGS sequence"/>
</dbReference>
<evidence type="ECO:0000256" key="3">
    <source>
        <dbReference type="SAM" id="MobiDB-lite"/>
    </source>
</evidence>
<keyword evidence="5" id="KW-1185">Reference proteome</keyword>
<dbReference type="InterPro" id="IPR017972">
    <property type="entry name" value="Cyt_P450_CS"/>
</dbReference>
<reference evidence="4 5" key="1">
    <citation type="submission" date="2018-05" db="EMBL/GenBank/DDBJ databases">
        <title>Spiribacter halobius sp. nov., a moderately halophilic bacterium isolated from marine solar saltern.</title>
        <authorList>
            <person name="Zheng W.-S."/>
            <person name="Lu D.-C."/>
            <person name="Du Z.-J."/>
        </authorList>
    </citation>
    <scope>NUCLEOTIDE SEQUENCE [LARGE SCALE GENOMIC DNA]</scope>
    <source>
        <strain evidence="4 5">E85</strain>
    </source>
</reference>
<dbReference type="AlphaFoldDB" id="A0A2U2MVN9"/>
<dbReference type="PROSITE" id="PS00086">
    <property type="entry name" value="CYTOCHROME_P450"/>
    <property type="match status" value="1"/>
</dbReference>
<dbReference type="OrthoDB" id="7052847at2"/>
<dbReference type="EMBL" id="QFFI01000068">
    <property type="protein sequence ID" value="PWG60923.1"/>
    <property type="molecule type" value="Genomic_DNA"/>
</dbReference>
<evidence type="ECO:0000256" key="1">
    <source>
        <dbReference type="ARBA" id="ARBA00010617"/>
    </source>
</evidence>
<dbReference type="Gene3D" id="1.10.630.10">
    <property type="entry name" value="Cytochrome P450"/>
    <property type="match status" value="1"/>
</dbReference>
<dbReference type="GO" id="GO:0016705">
    <property type="term" value="F:oxidoreductase activity, acting on paired donors, with incorporation or reduction of molecular oxygen"/>
    <property type="evidence" value="ECO:0007669"/>
    <property type="project" value="InterPro"/>
</dbReference>
<dbReference type="Pfam" id="PF00067">
    <property type="entry name" value="p450"/>
    <property type="match status" value="1"/>
</dbReference>
<keyword evidence="2" id="KW-0349">Heme</keyword>
<dbReference type="GO" id="GO:0020037">
    <property type="term" value="F:heme binding"/>
    <property type="evidence" value="ECO:0007669"/>
    <property type="project" value="InterPro"/>
</dbReference>
<dbReference type="InterPro" id="IPR036396">
    <property type="entry name" value="Cyt_P450_sf"/>
</dbReference>
<dbReference type="SUPFAM" id="SSF48264">
    <property type="entry name" value="Cytochrome P450"/>
    <property type="match status" value="1"/>
</dbReference>
<dbReference type="GO" id="GO:0004497">
    <property type="term" value="F:monooxygenase activity"/>
    <property type="evidence" value="ECO:0007669"/>
    <property type="project" value="UniProtKB-KW"/>
</dbReference>
<accession>A0A2U2MVN9</accession>
<feature type="region of interest" description="Disordered" evidence="3">
    <location>
        <begin position="1"/>
        <end position="21"/>
    </location>
</feature>
<proteinExistence type="inferred from homology"/>
<dbReference type="PRINTS" id="PR00359">
    <property type="entry name" value="BP450"/>
</dbReference>
<dbReference type="PANTHER" id="PTHR46696:SF6">
    <property type="entry name" value="P450, PUTATIVE (EUROFUNG)-RELATED"/>
    <property type="match status" value="1"/>
</dbReference>
<evidence type="ECO:0000256" key="2">
    <source>
        <dbReference type="RuleBase" id="RU000461"/>
    </source>
</evidence>
<organism evidence="4 5">
    <name type="scientific">Sediminicurvatus halobius</name>
    <dbReference type="NCBI Taxonomy" id="2182432"/>
    <lineage>
        <taxon>Bacteria</taxon>
        <taxon>Pseudomonadati</taxon>
        <taxon>Pseudomonadota</taxon>
        <taxon>Gammaproteobacteria</taxon>
        <taxon>Chromatiales</taxon>
        <taxon>Ectothiorhodospiraceae</taxon>
        <taxon>Sediminicurvatus</taxon>
    </lineage>
</organism>
<keyword evidence="2" id="KW-0479">Metal-binding</keyword>
<sequence length="390" mass="42515">MASEAPIVTPQCPQDWDPRSDDVIRDPLAAYDGLRARCPMAWSGLLGWTLTDNAGIRAVLQDPETFSNSVSRHLSVPNGMDPPQHTPFRRLVERYFEPAEVAGLEPELDGIARELAEAARGAGDVDLVSDFCEPFAVRAQCAFLGWPRSVEARLAEWARRNEAATREQDRQALAEIAAELDALVVALLDERRALGDDAPPDRTTRLLHEQVDGRRLTDAEIVSILRNWTMGEVGTLAASLGIIGAFLAGHPAEQERLRADPAAVPDAIEEILRLHGPLLANRRRVTRDTTIAGQPVAAGDRVTLLWVPANRDPAAFSDPLAYRPERDQSRNLLWGEGLHVCPGAPLARLELQIAVRALLDVAGLAPQPQATPQPAAYPASGFAFVPLRLE</sequence>
<comment type="similarity">
    <text evidence="1 2">Belongs to the cytochrome P450 family.</text>
</comment>